<name>A0A2A4YUH2_9PROT</name>
<proteinExistence type="predicted"/>
<dbReference type="GO" id="GO:0005737">
    <property type="term" value="C:cytoplasm"/>
    <property type="evidence" value="ECO:0007669"/>
    <property type="project" value="TreeGrafter"/>
</dbReference>
<dbReference type="AlphaFoldDB" id="A0A2A4YUH2"/>
<dbReference type="Pfam" id="PF10150">
    <property type="entry name" value="RNase_E_G"/>
    <property type="match status" value="1"/>
</dbReference>
<comment type="cofactor">
    <cofactor evidence="1">
        <name>Mg(2+)</name>
        <dbReference type="ChEBI" id="CHEBI:18420"/>
    </cofactor>
</comment>
<keyword evidence="4" id="KW-0460">Magnesium</keyword>
<dbReference type="PANTHER" id="PTHR30001:SF0">
    <property type="entry name" value="RIBONUCLEASE G"/>
    <property type="match status" value="1"/>
</dbReference>
<evidence type="ECO:0000256" key="2">
    <source>
        <dbReference type="ARBA" id="ARBA00022723"/>
    </source>
</evidence>
<keyword evidence="5" id="KW-0694">RNA-binding</keyword>
<dbReference type="PANTHER" id="PTHR30001">
    <property type="entry name" value="RIBONUCLEASE"/>
    <property type="match status" value="1"/>
</dbReference>
<dbReference type="EMBL" id="NVUS01000021">
    <property type="protein sequence ID" value="PCI98503.1"/>
    <property type="molecule type" value="Genomic_DNA"/>
</dbReference>
<dbReference type="GO" id="GO:0006364">
    <property type="term" value="P:rRNA processing"/>
    <property type="evidence" value="ECO:0007669"/>
    <property type="project" value="TreeGrafter"/>
</dbReference>
<dbReference type="GO" id="GO:0003723">
    <property type="term" value="F:RNA binding"/>
    <property type="evidence" value="ECO:0007669"/>
    <property type="project" value="UniProtKB-KW"/>
</dbReference>
<reference key="1">
    <citation type="submission" date="2017-08" db="EMBL/GenBank/DDBJ databases">
        <title>A dynamic microbial community with high functional redundancy inhabits the cold, oxic subseafloor aquifer.</title>
        <authorList>
            <person name="Tully B.J."/>
            <person name="Wheat C.G."/>
            <person name="Glazer B.T."/>
            <person name="Huber J.A."/>
        </authorList>
    </citation>
    <scope>NUCLEOTIDE SEQUENCE [LARGE SCALE GENOMIC DNA]</scope>
</reference>
<comment type="caution">
    <text evidence="7">The sequence shown here is derived from an EMBL/GenBank/DDBJ whole genome shotgun (WGS) entry which is preliminary data.</text>
</comment>
<feature type="domain" description="RNA-binding protein AU-1/Ribonuclease E/G" evidence="6">
    <location>
        <begin position="136"/>
        <end position="320"/>
    </location>
</feature>
<evidence type="ECO:0000256" key="3">
    <source>
        <dbReference type="ARBA" id="ARBA00022801"/>
    </source>
</evidence>
<organism evidence="7">
    <name type="scientific">OCS116 cluster bacterium</name>
    <dbReference type="NCBI Taxonomy" id="2030921"/>
    <lineage>
        <taxon>Bacteria</taxon>
        <taxon>Pseudomonadati</taxon>
        <taxon>Pseudomonadota</taxon>
        <taxon>Alphaproteobacteria</taxon>
        <taxon>OCS116 cluster</taxon>
    </lineage>
</organism>
<protein>
    <recommendedName>
        <fullName evidence="6">RNA-binding protein AU-1/Ribonuclease E/G domain-containing protein</fullName>
    </recommendedName>
</protein>
<dbReference type="InterPro" id="IPR004659">
    <property type="entry name" value="RNase_E/G"/>
</dbReference>
<reference evidence="7" key="2">
    <citation type="journal article" date="2018" name="ISME J.">
        <title>A dynamic microbial community with high functional redundancy inhabits the cold, oxic subseafloor aquifer.</title>
        <authorList>
            <person name="Tully B.J."/>
            <person name="Wheat C.G."/>
            <person name="Glazer B.T."/>
            <person name="Huber J.A."/>
        </authorList>
    </citation>
    <scope>NUCLEOTIDE SEQUENCE</scope>
    <source>
        <strain evidence="7">NORP83</strain>
    </source>
</reference>
<evidence type="ECO:0000313" key="7">
    <source>
        <dbReference type="EMBL" id="PCI98503.1"/>
    </source>
</evidence>
<dbReference type="GO" id="GO:0046872">
    <property type="term" value="F:metal ion binding"/>
    <property type="evidence" value="ECO:0007669"/>
    <property type="project" value="UniProtKB-KW"/>
</dbReference>
<sequence length="334" mass="37167">MAKSSNLRQLMMVIKPQIYIMLKIGGTRHAYAQIAKTTDDQLGFYDIWPLSPDPENIEFAAPKTAIGNIYKARINKIDAKTQLAFLTLGTVDAVMPFKSKQVFTEGQYILAEIISEAYADKSLRLRFAGEVKADGNHKPSLQQAAENLAQYCLKLATQNNSQITCDDFAFCAALKKQAAINGVDITLNEIEFGKKHDQNLFEKYGLTEQIDELTQSQIKLKNGGNIIIEHTSAMTVVDVNSGSYQGSNMVADINQQAAKKLFEQLKLRHIGGLVIVDFLKPKSKAERLSFAADLRDLAKSYKIEMGSYTALGLAEFKIKRSGQQLSDKLLEFKL</sequence>
<gene>
    <name evidence="7" type="ORF">COB13_13760</name>
</gene>
<dbReference type="GO" id="GO:0016787">
    <property type="term" value="F:hydrolase activity"/>
    <property type="evidence" value="ECO:0007669"/>
    <property type="project" value="UniProtKB-KW"/>
</dbReference>
<evidence type="ECO:0000256" key="5">
    <source>
        <dbReference type="ARBA" id="ARBA00022884"/>
    </source>
</evidence>
<dbReference type="GO" id="GO:0004540">
    <property type="term" value="F:RNA nuclease activity"/>
    <property type="evidence" value="ECO:0007669"/>
    <property type="project" value="InterPro"/>
</dbReference>
<accession>A0A2A4YUH2</accession>
<evidence type="ECO:0000259" key="6">
    <source>
        <dbReference type="Pfam" id="PF10150"/>
    </source>
</evidence>
<dbReference type="InterPro" id="IPR019307">
    <property type="entry name" value="RNA-bd_AU-1/RNase_E/G"/>
</dbReference>
<keyword evidence="2" id="KW-0479">Metal-binding</keyword>
<keyword evidence="3" id="KW-0378">Hydrolase</keyword>
<evidence type="ECO:0000256" key="1">
    <source>
        <dbReference type="ARBA" id="ARBA00001946"/>
    </source>
</evidence>
<evidence type="ECO:0000256" key="4">
    <source>
        <dbReference type="ARBA" id="ARBA00022842"/>
    </source>
</evidence>